<dbReference type="Gene3D" id="1.10.10.10">
    <property type="entry name" value="Winged helix-like DNA-binding domain superfamily/Winged helix DNA-binding domain"/>
    <property type="match status" value="1"/>
</dbReference>
<dbReference type="Pfam" id="PF01638">
    <property type="entry name" value="HxlR"/>
    <property type="match status" value="1"/>
</dbReference>
<dbReference type="KEGG" id="srub:C2R22_11890"/>
<dbReference type="InterPro" id="IPR036388">
    <property type="entry name" value="WH-like_DNA-bd_sf"/>
</dbReference>
<reference evidence="5 6" key="1">
    <citation type="submission" date="2018-01" db="EMBL/GenBank/DDBJ databases">
        <title>Complete genome sequence of Salinigranum rubrum GX10T, an extremely halophilic archaeon isolated from a marine solar saltern.</title>
        <authorList>
            <person name="Han S."/>
        </authorList>
    </citation>
    <scope>NUCLEOTIDE SEQUENCE [LARGE SCALE GENOMIC DNA]</scope>
    <source>
        <strain evidence="5 6">GX10</strain>
    </source>
</reference>
<organism evidence="5 6">
    <name type="scientific">Salinigranum rubrum</name>
    <dbReference type="NCBI Taxonomy" id="755307"/>
    <lineage>
        <taxon>Archaea</taxon>
        <taxon>Methanobacteriati</taxon>
        <taxon>Methanobacteriota</taxon>
        <taxon>Stenosarchaea group</taxon>
        <taxon>Halobacteria</taxon>
        <taxon>Halobacteriales</taxon>
        <taxon>Haloferacaceae</taxon>
        <taxon>Salinigranum</taxon>
    </lineage>
</organism>
<dbReference type="InterPro" id="IPR002577">
    <property type="entry name" value="HTH_HxlR"/>
</dbReference>
<dbReference type="InterPro" id="IPR036390">
    <property type="entry name" value="WH_DNA-bd_sf"/>
</dbReference>
<dbReference type="EMBL" id="CP026309">
    <property type="protein sequence ID" value="AUV82257.1"/>
    <property type="molecule type" value="Genomic_DNA"/>
</dbReference>
<evidence type="ECO:0000313" key="5">
    <source>
        <dbReference type="EMBL" id="AUV82257.1"/>
    </source>
</evidence>
<proteinExistence type="predicted"/>
<keyword evidence="1" id="KW-0805">Transcription regulation</keyword>
<evidence type="ECO:0000259" key="4">
    <source>
        <dbReference type="PROSITE" id="PS51118"/>
    </source>
</evidence>
<dbReference type="RefSeq" id="WP_103425946.1">
    <property type="nucleotide sequence ID" value="NZ_CP026309.1"/>
</dbReference>
<dbReference type="GeneID" id="35592803"/>
<protein>
    <submittedName>
        <fullName evidence="5">Transcriptional regulator</fullName>
    </submittedName>
</protein>
<evidence type="ECO:0000313" key="6">
    <source>
        <dbReference type="Proteomes" id="UP000236584"/>
    </source>
</evidence>
<dbReference type="AlphaFoldDB" id="A0A2I8VK05"/>
<dbReference type="SUPFAM" id="SSF46785">
    <property type="entry name" value="Winged helix' DNA-binding domain"/>
    <property type="match status" value="1"/>
</dbReference>
<accession>A0A2I8VK05</accession>
<dbReference type="GO" id="GO:0003677">
    <property type="term" value="F:DNA binding"/>
    <property type="evidence" value="ECO:0007669"/>
    <property type="project" value="UniProtKB-KW"/>
</dbReference>
<evidence type="ECO:0000256" key="1">
    <source>
        <dbReference type="ARBA" id="ARBA00023015"/>
    </source>
</evidence>
<dbReference type="PANTHER" id="PTHR33204">
    <property type="entry name" value="TRANSCRIPTIONAL REGULATOR, MARR FAMILY"/>
    <property type="match status" value="1"/>
</dbReference>
<keyword evidence="3" id="KW-0804">Transcription</keyword>
<keyword evidence="6" id="KW-1185">Reference proteome</keyword>
<name>A0A2I8VK05_9EURY</name>
<feature type="domain" description="HTH hxlR-type" evidence="4">
    <location>
        <begin position="10"/>
        <end position="116"/>
    </location>
</feature>
<sequence>MSRDREFVFDPAIHGDSVVAEVIELISRKWTRVIIEHLLFHDSMRYSELSEEIDGISDKMLSESLQNLEACHLVDRRVVDDRPVRVEYSLTEPGRELKHVMDAVADWTERYAEAVETAEDAGKDR</sequence>
<gene>
    <name evidence="5" type="ORF">C2R22_11890</name>
</gene>
<evidence type="ECO:0000256" key="3">
    <source>
        <dbReference type="ARBA" id="ARBA00023163"/>
    </source>
</evidence>
<dbReference type="PANTHER" id="PTHR33204:SF18">
    <property type="entry name" value="TRANSCRIPTIONAL REGULATORY PROTEIN"/>
    <property type="match status" value="1"/>
</dbReference>
<dbReference type="OrthoDB" id="10490at2157"/>
<keyword evidence="2" id="KW-0238">DNA-binding</keyword>
<dbReference type="Proteomes" id="UP000236584">
    <property type="component" value="Chromosome"/>
</dbReference>
<dbReference type="PROSITE" id="PS51118">
    <property type="entry name" value="HTH_HXLR"/>
    <property type="match status" value="1"/>
</dbReference>
<evidence type="ECO:0000256" key="2">
    <source>
        <dbReference type="ARBA" id="ARBA00023125"/>
    </source>
</evidence>